<keyword evidence="5" id="KW-0611">Plant defense</keyword>
<dbReference type="PANTHER" id="PTHR33377:SF46">
    <property type="entry name" value="OS10G0134033 PROTEIN"/>
    <property type="match status" value="1"/>
</dbReference>
<dbReference type="OMA" id="AFDEYMY"/>
<evidence type="ECO:0000313" key="7">
    <source>
        <dbReference type="EMBL" id="VAH20842.1"/>
    </source>
</evidence>
<evidence type="ECO:0000256" key="3">
    <source>
        <dbReference type="ARBA" id="ARBA00022737"/>
    </source>
</evidence>
<dbReference type="InterPro" id="IPR041118">
    <property type="entry name" value="Rx_N"/>
</dbReference>
<dbReference type="Gramene" id="TRITD1Bv1G179510.1">
    <property type="protein sequence ID" value="TRITD1Bv1G179510.1"/>
    <property type="gene ID" value="TRITD1Bv1G179510"/>
</dbReference>
<reference evidence="7 8" key="1">
    <citation type="submission" date="2017-09" db="EMBL/GenBank/DDBJ databases">
        <authorList>
            <consortium name="International Durum Wheat Genome Sequencing Consortium (IDWGSC)"/>
            <person name="Milanesi L."/>
        </authorList>
    </citation>
    <scope>NUCLEOTIDE SEQUENCE [LARGE SCALE GENOMIC DNA]</scope>
    <source>
        <strain evidence="8">cv. Svevo</strain>
    </source>
</reference>
<evidence type="ECO:0000256" key="2">
    <source>
        <dbReference type="ARBA" id="ARBA00022614"/>
    </source>
</evidence>
<evidence type="ECO:0000259" key="6">
    <source>
        <dbReference type="Pfam" id="PF18052"/>
    </source>
</evidence>
<dbReference type="GO" id="GO:0006952">
    <property type="term" value="P:defense response"/>
    <property type="evidence" value="ECO:0007669"/>
    <property type="project" value="UniProtKB-KW"/>
</dbReference>
<keyword evidence="8" id="KW-1185">Reference proteome</keyword>
<dbReference type="GO" id="GO:0000166">
    <property type="term" value="F:nucleotide binding"/>
    <property type="evidence" value="ECO:0007669"/>
    <property type="project" value="UniProtKB-KW"/>
</dbReference>
<evidence type="ECO:0000256" key="1">
    <source>
        <dbReference type="ARBA" id="ARBA00008894"/>
    </source>
</evidence>
<gene>
    <name evidence="7" type="ORF">TRITD_1Bv1G179510</name>
</gene>
<organism evidence="7 8">
    <name type="scientific">Triticum turgidum subsp. durum</name>
    <name type="common">Durum wheat</name>
    <name type="synonym">Triticum durum</name>
    <dbReference type="NCBI Taxonomy" id="4567"/>
    <lineage>
        <taxon>Eukaryota</taxon>
        <taxon>Viridiplantae</taxon>
        <taxon>Streptophyta</taxon>
        <taxon>Embryophyta</taxon>
        <taxon>Tracheophyta</taxon>
        <taxon>Spermatophyta</taxon>
        <taxon>Magnoliopsida</taxon>
        <taxon>Liliopsida</taxon>
        <taxon>Poales</taxon>
        <taxon>Poaceae</taxon>
        <taxon>BOP clade</taxon>
        <taxon>Pooideae</taxon>
        <taxon>Triticodae</taxon>
        <taxon>Triticeae</taxon>
        <taxon>Triticinae</taxon>
        <taxon>Triticum</taxon>
    </lineage>
</organism>
<dbReference type="Pfam" id="PF18052">
    <property type="entry name" value="Rx_N"/>
    <property type="match status" value="1"/>
</dbReference>
<proteinExistence type="inferred from homology"/>
<keyword evidence="2" id="KW-0433">Leucine-rich repeat</keyword>
<evidence type="ECO:0000313" key="8">
    <source>
        <dbReference type="Proteomes" id="UP000324705"/>
    </source>
</evidence>
<keyword evidence="3" id="KW-0677">Repeat</keyword>
<dbReference type="SUPFAM" id="SSF52540">
    <property type="entry name" value="P-loop containing nucleoside triphosphate hydrolases"/>
    <property type="match status" value="1"/>
</dbReference>
<accession>A0A9R0R0F4</accession>
<dbReference type="AlphaFoldDB" id="A0A9R0R0F4"/>
<comment type="similarity">
    <text evidence="1">Belongs to the disease resistance NB-LRR family.</text>
</comment>
<dbReference type="Proteomes" id="UP000324705">
    <property type="component" value="Chromosome 1B"/>
</dbReference>
<dbReference type="PANTHER" id="PTHR33377">
    <property type="entry name" value="OS10G0134700 PROTEIN-RELATED"/>
    <property type="match status" value="1"/>
</dbReference>
<dbReference type="InterPro" id="IPR027417">
    <property type="entry name" value="P-loop_NTPase"/>
</dbReference>
<feature type="domain" description="Disease resistance N-terminal" evidence="6">
    <location>
        <begin position="12"/>
        <end position="90"/>
    </location>
</feature>
<evidence type="ECO:0000256" key="5">
    <source>
        <dbReference type="ARBA" id="ARBA00022821"/>
    </source>
</evidence>
<name>A0A9R0R0F4_TRITD</name>
<sequence>MDLAISAFTGDLANRIISFLMSKYMDHVCSEDKVERLQQLLQRVGMVVEEADSRYITNSCMLIQLKALAAAMYQGHHVLDTIKYRKHKELVCESSDLSASTPNKRTRTIVGSAAQRVFNSELIRALQNLEAGVANMAEFVVLLGGCERISRRPYDAYLYIDNFMFGRHVEKQQIIRFLLHHNTPGSPAVLPIIRDAGVGKKTLVAHVCDVDRVRSHFSMILHLNGDDLFKMKDHERLSGRILVVVEFASDVDEDDWITFYHLIMKMDRGSKVIILGQSTGLEKFGTVKHVSLNSLAFDEYMYLFKTLAFGSTNPADYPRLAAMVEEFATVLGGSFITANVLADALRKNLSAHFWLYRLKGARDSVNKNISCFGAHPQVLLSRGQPVHLIGRYILTPAAPSGIINSAIGMANVPEEQGLPRIMFGDLIASAGHAVLPKGDFRLISWESRLPPYTSFDHLVHAVPSCVHDKPERSLSGKKRPGLFA</sequence>
<evidence type="ECO:0000256" key="4">
    <source>
        <dbReference type="ARBA" id="ARBA00022741"/>
    </source>
</evidence>
<dbReference type="EMBL" id="LT934112">
    <property type="protein sequence ID" value="VAH20842.1"/>
    <property type="molecule type" value="Genomic_DNA"/>
</dbReference>
<protein>
    <recommendedName>
        <fullName evidence="6">Disease resistance N-terminal domain-containing protein</fullName>
    </recommendedName>
</protein>
<keyword evidence="4" id="KW-0547">Nucleotide-binding</keyword>